<dbReference type="PROSITE" id="PS00941">
    <property type="entry name" value="CARBOXYLESTERASE_B_2"/>
    <property type="match status" value="1"/>
</dbReference>
<feature type="domain" description="Carboxylesterase type B" evidence="3">
    <location>
        <begin position="17"/>
        <end position="87"/>
    </location>
</feature>
<organism evidence="4 5">
    <name type="scientific">Coturnix japonica</name>
    <name type="common">Japanese quail</name>
    <name type="synonym">Coturnix coturnix japonica</name>
    <dbReference type="NCBI Taxonomy" id="93934"/>
    <lineage>
        <taxon>Eukaryota</taxon>
        <taxon>Metazoa</taxon>
        <taxon>Chordata</taxon>
        <taxon>Craniata</taxon>
        <taxon>Vertebrata</taxon>
        <taxon>Euteleostomi</taxon>
        <taxon>Archelosauria</taxon>
        <taxon>Archosauria</taxon>
        <taxon>Dinosauria</taxon>
        <taxon>Saurischia</taxon>
        <taxon>Theropoda</taxon>
        <taxon>Coelurosauria</taxon>
        <taxon>Aves</taxon>
        <taxon>Neognathae</taxon>
        <taxon>Galloanserae</taxon>
        <taxon>Galliformes</taxon>
        <taxon>Phasianidae</taxon>
        <taxon>Perdicinae</taxon>
        <taxon>Coturnix</taxon>
    </lineage>
</organism>
<dbReference type="Gene3D" id="3.40.50.1820">
    <property type="entry name" value="alpha/beta hydrolase"/>
    <property type="match status" value="1"/>
</dbReference>
<name>A0A8C2SUH6_COTJA</name>
<protein>
    <recommendedName>
        <fullName evidence="3">Carboxylesterase type B domain-containing protein</fullName>
    </recommendedName>
</protein>
<dbReference type="InterPro" id="IPR019819">
    <property type="entry name" value="Carboxylesterase_B_CS"/>
</dbReference>
<comment type="similarity">
    <text evidence="1">Belongs to the type-B carboxylesterase/lipase family.</text>
</comment>
<proteinExistence type="inferred from homology"/>
<keyword evidence="5" id="KW-1185">Reference proteome</keyword>
<dbReference type="AlphaFoldDB" id="A0A8C2SUH6"/>
<reference evidence="4" key="1">
    <citation type="submission" date="2025-08" db="UniProtKB">
        <authorList>
            <consortium name="Ensembl"/>
        </authorList>
    </citation>
    <scope>IDENTIFICATION</scope>
</reference>
<dbReference type="GeneTree" id="ENSGT00940000155200"/>
<dbReference type="InterPro" id="IPR029058">
    <property type="entry name" value="AB_hydrolase_fold"/>
</dbReference>
<accession>A0A8C2SUH6</accession>
<dbReference type="InterPro" id="IPR051093">
    <property type="entry name" value="Neuroligin/BSAL"/>
</dbReference>
<dbReference type="PANTHER" id="PTHR43903">
    <property type="entry name" value="NEUROLIGIN"/>
    <property type="match status" value="1"/>
</dbReference>
<evidence type="ECO:0000313" key="4">
    <source>
        <dbReference type="Ensembl" id="ENSCJPP00005002637.1"/>
    </source>
</evidence>
<evidence type="ECO:0000313" key="5">
    <source>
        <dbReference type="Proteomes" id="UP000694412"/>
    </source>
</evidence>
<dbReference type="Pfam" id="PF00135">
    <property type="entry name" value="COesterase"/>
    <property type="match status" value="1"/>
</dbReference>
<keyword evidence="2" id="KW-0732">Signal</keyword>
<dbReference type="SUPFAM" id="SSF53474">
    <property type="entry name" value="alpha/beta-Hydrolases"/>
    <property type="match status" value="1"/>
</dbReference>
<dbReference type="InterPro" id="IPR002018">
    <property type="entry name" value="CarbesteraseB"/>
</dbReference>
<dbReference type="Ensembl" id="ENSCJPT00005004926.1">
    <property type="protein sequence ID" value="ENSCJPP00005002637.1"/>
    <property type="gene ID" value="ENSCJPG00005002958.1"/>
</dbReference>
<sequence>MLFTTQLDCSKVHWKKFILQMSEDCLYLNIYTPVSTEKQEKLPVFVWIHGGGLAFGSASPYDGSALAAFENTVVVVIQYRLGILGYFR</sequence>
<evidence type="ECO:0000256" key="2">
    <source>
        <dbReference type="ARBA" id="ARBA00022729"/>
    </source>
</evidence>
<evidence type="ECO:0000259" key="3">
    <source>
        <dbReference type="Pfam" id="PF00135"/>
    </source>
</evidence>
<dbReference type="Proteomes" id="UP000694412">
    <property type="component" value="Unassembled WGS sequence"/>
</dbReference>
<reference evidence="4" key="2">
    <citation type="submission" date="2025-09" db="UniProtKB">
        <authorList>
            <consortium name="Ensembl"/>
        </authorList>
    </citation>
    <scope>IDENTIFICATION</scope>
</reference>
<evidence type="ECO:0000256" key="1">
    <source>
        <dbReference type="ARBA" id="ARBA00005964"/>
    </source>
</evidence>